<keyword evidence="10" id="KW-0170">Cobalt</keyword>
<organism evidence="14 15">
    <name type="scientific">Alkalihalophilus pseudofirmus (strain ATCC BAA-2126 / JCM 17055 / OF4)</name>
    <name type="common">Bacillus pseudofirmus</name>
    <dbReference type="NCBI Taxonomy" id="398511"/>
    <lineage>
        <taxon>Bacteria</taxon>
        <taxon>Bacillati</taxon>
        <taxon>Bacillota</taxon>
        <taxon>Bacilli</taxon>
        <taxon>Bacillales</taxon>
        <taxon>Bacillaceae</taxon>
        <taxon>Alkalihalophilus</taxon>
    </lineage>
</organism>
<keyword evidence="12" id="KW-0175">Coiled coil</keyword>
<dbReference type="Gene3D" id="3.30.70.360">
    <property type="match status" value="1"/>
</dbReference>
<feature type="coiled-coil region" evidence="12">
    <location>
        <begin position="4"/>
        <end position="31"/>
    </location>
</feature>
<reference evidence="14 15" key="1">
    <citation type="journal article" date="2011" name="Environ. Microbiol.">
        <title>Genome of alkaliphilic Bacillus pseudofirmus OF4 reveals adaptations that support the ability to grow in an external pH range from 7.5 to 11.4.</title>
        <authorList>
            <person name="Janto B."/>
            <person name="Ahmed A."/>
            <person name="Ito M."/>
            <person name="Liu J."/>
            <person name="Hicks D.B."/>
            <person name="Pagni S."/>
            <person name="Fackelmayer O.J."/>
            <person name="Smith T.A."/>
            <person name="Earl J."/>
            <person name="Elbourne L.D."/>
            <person name="Hassan K."/>
            <person name="Paulsen I.T."/>
            <person name="Kolsto A.B."/>
            <person name="Tourasse N.J."/>
            <person name="Ehrlich G.D."/>
            <person name="Boissy R."/>
            <person name="Ivey D.M."/>
            <person name="Li G."/>
            <person name="Xue Y."/>
            <person name="Ma Y."/>
            <person name="Hu F.Z."/>
            <person name="Krulwich T.A."/>
        </authorList>
    </citation>
    <scope>NUCLEOTIDE SEQUENCE [LARGE SCALE GENOMIC DNA]</scope>
    <source>
        <strain evidence="15">ATCC BAA-2126 / JCM 17055 / OF4</strain>
    </source>
</reference>
<dbReference type="EMBL" id="CP001878">
    <property type="protein sequence ID" value="ADC50683.1"/>
    <property type="molecule type" value="Genomic_DNA"/>
</dbReference>
<dbReference type="eggNOG" id="COG0624">
    <property type="taxonomic scope" value="Bacteria"/>
</dbReference>
<evidence type="ECO:0000256" key="5">
    <source>
        <dbReference type="ARBA" id="ARBA00011921"/>
    </source>
</evidence>
<dbReference type="GO" id="GO:0009014">
    <property type="term" value="F:succinyl-diaminopimelate desuccinylase activity"/>
    <property type="evidence" value="ECO:0007669"/>
    <property type="project" value="UniProtKB-EC"/>
</dbReference>
<evidence type="ECO:0000256" key="6">
    <source>
        <dbReference type="ARBA" id="ARBA00016853"/>
    </source>
</evidence>
<keyword evidence="9" id="KW-0862">Zinc</keyword>
<dbReference type="EC" id="3.5.1.18" evidence="5"/>
<comment type="cofactor">
    <cofactor evidence="2">
        <name>Zn(2+)</name>
        <dbReference type="ChEBI" id="CHEBI:29105"/>
    </cofactor>
</comment>
<dbReference type="InterPro" id="IPR036264">
    <property type="entry name" value="Bact_exopeptidase_dim_dom"/>
</dbReference>
<feature type="domain" description="Peptidase M20 dimerisation" evidence="13">
    <location>
        <begin position="208"/>
        <end position="305"/>
    </location>
</feature>
<evidence type="ECO:0000256" key="2">
    <source>
        <dbReference type="ARBA" id="ARBA00001947"/>
    </source>
</evidence>
<evidence type="ECO:0000256" key="4">
    <source>
        <dbReference type="ARBA" id="ARBA00006247"/>
    </source>
</evidence>
<dbReference type="SUPFAM" id="SSF53187">
    <property type="entry name" value="Zn-dependent exopeptidases"/>
    <property type="match status" value="1"/>
</dbReference>
<dbReference type="Pfam" id="PF01546">
    <property type="entry name" value="Peptidase_M20"/>
    <property type="match status" value="1"/>
</dbReference>
<evidence type="ECO:0000256" key="7">
    <source>
        <dbReference type="ARBA" id="ARBA00022723"/>
    </source>
</evidence>
<dbReference type="STRING" id="398511.BpOF4_13160"/>
<dbReference type="KEGG" id="bpf:BpOF4_13160"/>
<dbReference type="InterPro" id="IPR001261">
    <property type="entry name" value="ArgE/DapE_CS"/>
</dbReference>
<comment type="similarity">
    <text evidence="4">Belongs to the peptidase M20A family.</text>
</comment>
<dbReference type="AlphaFoldDB" id="D3FXH2"/>
<sequence length="424" mass="46915">MKSIAELIERVEEREEELICLLQQLVEYQTESPPARNTKEAQDFIAHYLADAGFDIDMWDVYPNDPNVVAVKKGTASAHHRSLLLNGHVDVASVAKDENWTYPPFKLTKEGRKVYGRGMADMKGGLAACLFAAKLLHEAGIELPGDLTIESVIGEEVGEAGTKECCDRGYRADFAVVADTSNCEIHGQGGVITGWVTVKSPKTFHDGLRRNMIHAGGGLYGASAIEKMTKLIQGLSELERHWAITKSYPGFPSGMNTINPAVIEGGRHAAFIADECSLWITVHYYPDETYQEVTREIEEHLLAVAAGDPWLKEHPPLFRWGGTSMIEDRGEIFPALPIDLEWDGLKLLESTHHKTFGVKTKVGMSSTVTDGGWLGDAGIPTVIYGPGELIHAHAVNEELSIDQLLDYTKTILTFIYEWCHKEKQ</sequence>
<comment type="catalytic activity">
    <reaction evidence="11">
        <text>N-succinyl-(2S,6S)-2,6-diaminopimelate + H2O = (2S,6S)-2,6-diaminopimelate + succinate</text>
        <dbReference type="Rhea" id="RHEA:22608"/>
        <dbReference type="ChEBI" id="CHEBI:15377"/>
        <dbReference type="ChEBI" id="CHEBI:30031"/>
        <dbReference type="ChEBI" id="CHEBI:57609"/>
        <dbReference type="ChEBI" id="CHEBI:58087"/>
        <dbReference type="EC" id="3.5.1.18"/>
    </reaction>
</comment>
<dbReference type="NCBIfam" id="NF006370">
    <property type="entry name" value="PRK08596.1"/>
    <property type="match status" value="1"/>
</dbReference>
<evidence type="ECO:0000313" key="14">
    <source>
        <dbReference type="EMBL" id="ADC50683.1"/>
    </source>
</evidence>
<evidence type="ECO:0000256" key="8">
    <source>
        <dbReference type="ARBA" id="ARBA00022801"/>
    </source>
</evidence>
<comment type="pathway">
    <text evidence="3">Amino-acid biosynthesis; L-lysine biosynthesis via DAP pathway; LL-2,6-diaminopimelate from (S)-tetrahydrodipicolinate (succinylase route): step 3/3.</text>
</comment>
<dbReference type="InterPro" id="IPR002933">
    <property type="entry name" value="Peptidase_M20"/>
</dbReference>
<evidence type="ECO:0000259" key="13">
    <source>
        <dbReference type="Pfam" id="PF07687"/>
    </source>
</evidence>
<gene>
    <name evidence="14" type="primary">argE</name>
    <name evidence="14" type="ordered locus">BpOF4_13160</name>
</gene>
<proteinExistence type="inferred from homology"/>
<dbReference type="UniPathway" id="UPA00034">
    <property type="reaction ID" value="UER00021"/>
</dbReference>
<dbReference type="PANTHER" id="PTHR43808">
    <property type="entry name" value="ACETYLORNITHINE DEACETYLASE"/>
    <property type="match status" value="1"/>
</dbReference>
<evidence type="ECO:0000256" key="12">
    <source>
        <dbReference type="SAM" id="Coils"/>
    </source>
</evidence>
<evidence type="ECO:0000256" key="11">
    <source>
        <dbReference type="ARBA" id="ARBA00051301"/>
    </source>
</evidence>
<dbReference type="Pfam" id="PF07687">
    <property type="entry name" value="M20_dimer"/>
    <property type="match status" value="1"/>
</dbReference>
<name>D3FXH2_ALKPO</name>
<dbReference type="InterPro" id="IPR011650">
    <property type="entry name" value="Peptidase_M20_dimer"/>
</dbReference>
<dbReference type="RefSeq" id="WP_012958046.1">
    <property type="nucleotide sequence ID" value="NC_013791.2"/>
</dbReference>
<keyword evidence="15" id="KW-1185">Reference proteome</keyword>
<dbReference type="SUPFAM" id="SSF55031">
    <property type="entry name" value="Bacterial exopeptidase dimerisation domain"/>
    <property type="match status" value="1"/>
</dbReference>
<comment type="cofactor">
    <cofactor evidence="1">
        <name>Co(2+)</name>
        <dbReference type="ChEBI" id="CHEBI:48828"/>
    </cofactor>
</comment>
<dbReference type="PROSITE" id="PS00758">
    <property type="entry name" value="ARGE_DAPE_CPG2_1"/>
    <property type="match status" value="1"/>
</dbReference>
<dbReference type="GO" id="GO:0009089">
    <property type="term" value="P:lysine biosynthetic process via diaminopimelate"/>
    <property type="evidence" value="ECO:0007669"/>
    <property type="project" value="UniProtKB-UniPathway"/>
</dbReference>
<dbReference type="Proteomes" id="UP000001544">
    <property type="component" value="Chromosome"/>
</dbReference>
<keyword evidence="7" id="KW-0479">Metal-binding</keyword>
<protein>
    <recommendedName>
        <fullName evidence="6">Probable succinyl-diaminopimelate desuccinylase</fullName>
        <ecNumber evidence="5">3.5.1.18</ecNumber>
    </recommendedName>
</protein>
<dbReference type="HOGENOM" id="CLU_021802_0_2_9"/>
<keyword evidence="8" id="KW-0378">Hydrolase</keyword>
<dbReference type="NCBIfam" id="TIGR01910">
    <property type="entry name" value="DapE-ArgE"/>
    <property type="match status" value="1"/>
</dbReference>
<dbReference type="PANTHER" id="PTHR43808:SF24">
    <property type="entry name" value="N-FORMYL-4-AMINO-5-AMINOMETHYL-2-METHYLPYRIMIDINE DEFORMYLASE"/>
    <property type="match status" value="1"/>
</dbReference>
<dbReference type="GO" id="GO:0046872">
    <property type="term" value="F:metal ion binding"/>
    <property type="evidence" value="ECO:0007669"/>
    <property type="project" value="UniProtKB-KW"/>
</dbReference>
<evidence type="ECO:0000256" key="9">
    <source>
        <dbReference type="ARBA" id="ARBA00022833"/>
    </source>
</evidence>
<evidence type="ECO:0000256" key="3">
    <source>
        <dbReference type="ARBA" id="ARBA00005130"/>
    </source>
</evidence>
<evidence type="ECO:0000256" key="1">
    <source>
        <dbReference type="ARBA" id="ARBA00001941"/>
    </source>
</evidence>
<evidence type="ECO:0000313" key="15">
    <source>
        <dbReference type="Proteomes" id="UP000001544"/>
    </source>
</evidence>
<evidence type="ECO:0000256" key="10">
    <source>
        <dbReference type="ARBA" id="ARBA00023285"/>
    </source>
</evidence>
<accession>D3FXH2</accession>
<dbReference type="InterPro" id="IPR050072">
    <property type="entry name" value="Peptidase_M20A"/>
</dbReference>
<dbReference type="Gene3D" id="3.40.630.10">
    <property type="entry name" value="Zn peptidases"/>
    <property type="match status" value="1"/>
</dbReference>
<dbReference type="InterPro" id="IPR010182">
    <property type="entry name" value="ArgE/DapE"/>
</dbReference>